<dbReference type="Gene3D" id="3.30.1010.10">
    <property type="entry name" value="Phosphatidylinositol 3-kinase Catalytic Subunit, Chain A, domain 4"/>
    <property type="match status" value="1"/>
</dbReference>
<comment type="caution">
    <text evidence="8">The sequence shown here is derived from an EMBL/GenBank/DDBJ whole genome shotgun (WGS) entry which is preliminary data.</text>
</comment>
<gene>
    <name evidence="8" type="ORF">BdWA1_001997</name>
</gene>
<dbReference type="InterPro" id="IPR018936">
    <property type="entry name" value="PI3/4_kinase_CS"/>
</dbReference>
<evidence type="ECO:0000256" key="5">
    <source>
        <dbReference type="SAM" id="MobiDB-lite"/>
    </source>
</evidence>
<evidence type="ECO:0000259" key="7">
    <source>
        <dbReference type="PROSITE" id="PS51545"/>
    </source>
</evidence>
<feature type="compositionally biased region" description="Low complexity" evidence="5">
    <location>
        <begin position="115"/>
        <end position="137"/>
    </location>
</feature>
<dbReference type="PROSITE" id="PS50290">
    <property type="entry name" value="PI3_4_KINASE_3"/>
    <property type="match status" value="1"/>
</dbReference>
<proteinExistence type="predicted"/>
<protein>
    <recommendedName>
        <fullName evidence="2">1-phosphatidylinositol 4-kinase</fullName>
        <ecNumber evidence="2">2.7.1.67</ecNumber>
    </recommendedName>
</protein>
<dbReference type="GO" id="GO:0005737">
    <property type="term" value="C:cytoplasm"/>
    <property type="evidence" value="ECO:0007669"/>
    <property type="project" value="TreeGrafter"/>
</dbReference>
<dbReference type="PROSITE" id="PS00915">
    <property type="entry name" value="PI3_4_KINASE_1"/>
    <property type="match status" value="1"/>
</dbReference>
<sequence length="926" mass="104409">MAPKDPNATRVATDTQNSTNDPKPESLQMQPQGALGDQLLKDAASPCGEPTGDKVTASPGGEPTGDKVTASQGGEPTGDKVTASQGGEPTCSLGSASSDETTKDGQTSQGSFKESLPGSITTSNSSSSSVCSDNVKSQTSAKSIDSKALSSVSSTCNAPSRKKKEKHLVGTSENPLDVTELSVDSTSLLELYQNDYFDAYMHMHHLFHRDVAGVHEYLVNLLYSKRTHEEVEFYLPQLCQLSIAKQTRSSLHRFLLDRASNSMNFALQLSWFYQAILEDQHPKVSSLALQMTQETEMVVVNCKLFTPARFTTLDSGQDTELHISAQTVFDRRICVRLILENASQVDKYNTCTPLDMLEKPRLFEKIIHNTFTISCLPSKIKIPSPYARLGNPLDFQVHPSLDSNADIQVELRRLIMKQRRLNYFNTVNSFVKLCMEVSNLLTNEPKRDLRQPLLKQYIEALNEWMLVRRCIVASYEESFAYTGLSLPLKCLGGTAKFTIPFEFLRIVENETNIFFSRKRAPFVIYIEVGNLDEDAAQLSQQGELKASIASFDNLYVFDAIVDDLIERDILGISEVNAMQNPLECIRYAIGMLPQSSIDRMDSIPIASRALRTRNQSKTPKQEQTPKDDINLAEMTPLQVRRFIWPELLHEKKERIRKQSPYGKLQTWDLKAVIIKGGDDLRQENMVSQLLRLFVDIFENAQIPLWLRPMEILVTGSNSGIMEFLNDTASVDVLKRKFNVESVAKIFDALFADNIYEARKNFVESHAAYSVISYLLQVKDRHNGNILLDSMGHVIHIDYGFCLSNCPGNFNFETSPFKLTTEYLDMMGGEASDNFCYFRTLVIRGLLEARKYVDRIVLLVEMMTTANKMPCFVAGTTYTIEALRDRFMLHQSEQTCIDRINGMIDESVNNFRTIQYDKYQRLTNGIK</sequence>
<dbReference type="EC" id="2.7.1.67" evidence="2"/>
<accession>A0AAD9UP52</accession>
<dbReference type="FunFam" id="1.10.1070.11:FF:000016">
    <property type="entry name" value="PIK1p Phosphatidylinositol 4-kinase"/>
    <property type="match status" value="1"/>
</dbReference>
<evidence type="ECO:0000256" key="2">
    <source>
        <dbReference type="ARBA" id="ARBA00012169"/>
    </source>
</evidence>
<evidence type="ECO:0000313" key="8">
    <source>
        <dbReference type="EMBL" id="KAK2196748.1"/>
    </source>
</evidence>
<dbReference type="PANTHER" id="PTHR10048:SF22">
    <property type="entry name" value="PHOSPHATIDYLINOSITOL 4-KINASE BETA"/>
    <property type="match status" value="1"/>
</dbReference>
<dbReference type="KEGG" id="bdw:94336295"/>
<reference evidence="8" key="1">
    <citation type="journal article" date="2023" name="Nat. Microbiol.">
        <title>Babesia duncani multi-omics identifies virulence factors and drug targets.</title>
        <authorList>
            <person name="Singh P."/>
            <person name="Lonardi S."/>
            <person name="Liang Q."/>
            <person name="Vydyam P."/>
            <person name="Khabirova E."/>
            <person name="Fang T."/>
            <person name="Gihaz S."/>
            <person name="Thekkiniath J."/>
            <person name="Munshi M."/>
            <person name="Abel S."/>
            <person name="Ciampossin L."/>
            <person name="Batugedara G."/>
            <person name="Gupta M."/>
            <person name="Lu X.M."/>
            <person name="Lenz T."/>
            <person name="Chakravarty S."/>
            <person name="Cornillot E."/>
            <person name="Hu Y."/>
            <person name="Ma W."/>
            <person name="Gonzalez L.M."/>
            <person name="Sanchez S."/>
            <person name="Estrada K."/>
            <person name="Sanchez-Flores A."/>
            <person name="Montero E."/>
            <person name="Harb O.S."/>
            <person name="Le Roch K.G."/>
            <person name="Mamoun C.B."/>
        </authorList>
    </citation>
    <scope>NUCLEOTIDE SEQUENCE</scope>
    <source>
        <strain evidence="8">WA1</strain>
    </source>
</reference>
<dbReference type="InterPro" id="IPR000403">
    <property type="entry name" value="PI3/4_kinase_cat_dom"/>
</dbReference>
<dbReference type="PANTHER" id="PTHR10048">
    <property type="entry name" value="PHOSPHATIDYLINOSITOL KINASE"/>
    <property type="match status" value="1"/>
</dbReference>
<dbReference type="Gene3D" id="1.10.1070.11">
    <property type="entry name" value="Phosphatidylinositol 3-/4-kinase, catalytic domain"/>
    <property type="match status" value="1"/>
</dbReference>
<dbReference type="GO" id="GO:0016020">
    <property type="term" value="C:membrane"/>
    <property type="evidence" value="ECO:0007669"/>
    <property type="project" value="TreeGrafter"/>
</dbReference>
<name>A0AAD9UP52_9APIC</name>
<dbReference type="InterPro" id="IPR015433">
    <property type="entry name" value="PI3/4_kinase"/>
</dbReference>
<evidence type="ECO:0000256" key="4">
    <source>
        <dbReference type="ARBA" id="ARBA00022777"/>
    </source>
</evidence>
<dbReference type="InterPro" id="IPR057754">
    <property type="entry name" value="PI4-kinase_beta/PIK1_cat"/>
</dbReference>
<dbReference type="EMBL" id="JALLKP010000002">
    <property type="protein sequence ID" value="KAK2196748.1"/>
    <property type="molecule type" value="Genomic_DNA"/>
</dbReference>
<dbReference type="RefSeq" id="XP_067803590.1">
    <property type="nucleotide sequence ID" value="XM_067947026.1"/>
</dbReference>
<dbReference type="Pfam" id="PF00454">
    <property type="entry name" value="PI3_PI4_kinase"/>
    <property type="match status" value="1"/>
</dbReference>
<dbReference type="SUPFAM" id="SSF56112">
    <property type="entry name" value="Protein kinase-like (PK-like)"/>
    <property type="match status" value="1"/>
</dbReference>
<keyword evidence="9" id="KW-1185">Reference proteome</keyword>
<dbReference type="InterPro" id="IPR042236">
    <property type="entry name" value="PI3K_accessory_sf"/>
</dbReference>
<dbReference type="GO" id="GO:0048015">
    <property type="term" value="P:phosphatidylinositol-mediated signaling"/>
    <property type="evidence" value="ECO:0007669"/>
    <property type="project" value="TreeGrafter"/>
</dbReference>
<dbReference type="InterPro" id="IPR016024">
    <property type="entry name" value="ARM-type_fold"/>
</dbReference>
<evidence type="ECO:0000256" key="1">
    <source>
        <dbReference type="ARBA" id="ARBA00001686"/>
    </source>
</evidence>
<dbReference type="PROSITE" id="PS51545">
    <property type="entry name" value="PIK_HELICAL"/>
    <property type="match status" value="1"/>
</dbReference>
<dbReference type="InterPro" id="IPR011009">
    <property type="entry name" value="Kinase-like_dom_sf"/>
</dbReference>
<feature type="compositionally biased region" description="Polar residues" evidence="5">
    <location>
        <begin position="82"/>
        <end position="112"/>
    </location>
</feature>
<dbReference type="SMART" id="SM00146">
    <property type="entry name" value="PI3Kc"/>
    <property type="match status" value="1"/>
</dbReference>
<feature type="domain" description="PI3K/PI4K catalytic" evidence="6">
    <location>
        <begin position="642"/>
        <end position="911"/>
    </location>
</feature>
<dbReference type="Gene3D" id="1.25.40.70">
    <property type="entry name" value="Phosphatidylinositol 3-kinase, accessory domain (PIK)"/>
    <property type="match status" value="1"/>
</dbReference>
<evidence type="ECO:0000256" key="3">
    <source>
        <dbReference type="ARBA" id="ARBA00022679"/>
    </source>
</evidence>
<dbReference type="SUPFAM" id="SSF48371">
    <property type="entry name" value="ARM repeat"/>
    <property type="match status" value="1"/>
</dbReference>
<feature type="domain" description="PIK helical" evidence="7">
    <location>
        <begin position="98"/>
        <end position="298"/>
    </location>
</feature>
<keyword evidence="3" id="KW-0808">Transferase</keyword>
<dbReference type="GO" id="GO:0046854">
    <property type="term" value="P:phosphatidylinositol phosphate biosynthetic process"/>
    <property type="evidence" value="ECO:0007669"/>
    <property type="project" value="InterPro"/>
</dbReference>
<dbReference type="InterPro" id="IPR001263">
    <property type="entry name" value="PI3K_accessory_dom"/>
</dbReference>
<evidence type="ECO:0000259" key="6">
    <source>
        <dbReference type="PROSITE" id="PS50290"/>
    </source>
</evidence>
<feature type="region of interest" description="Disordered" evidence="5">
    <location>
        <begin position="1"/>
        <end position="173"/>
    </location>
</feature>
<dbReference type="Pfam" id="PF21245">
    <property type="entry name" value="PI4KB-PIK1_PIK"/>
    <property type="match status" value="1"/>
</dbReference>
<feature type="compositionally biased region" description="Polar residues" evidence="5">
    <location>
        <begin position="10"/>
        <end position="31"/>
    </location>
</feature>
<keyword evidence="4" id="KW-0418">Kinase</keyword>
<dbReference type="InterPro" id="IPR049160">
    <property type="entry name" value="PI4KB-PIK1_PIK"/>
</dbReference>
<dbReference type="GeneID" id="94336295"/>
<comment type="catalytic activity">
    <reaction evidence="1">
        <text>a 1,2-diacyl-sn-glycero-3-phospho-(1D-myo-inositol) + ATP = a 1,2-diacyl-sn-glycero-3-phospho-(1D-myo-inositol 4-phosphate) + ADP + H(+)</text>
        <dbReference type="Rhea" id="RHEA:19877"/>
        <dbReference type="ChEBI" id="CHEBI:15378"/>
        <dbReference type="ChEBI" id="CHEBI:30616"/>
        <dbReference type="ChEBI" id="CHEBI:57880"/>
        <dbReference type="ChEBI" id="CHEBI:58178"/>
        <dbReference type="ChEBI" id="CHEBI:456216"/>
        <dbReference type="EC" id="2.7.1.67"/>
    </reaction>
</comment>
<organism evidence="8 9">
    <name type="scientific">Babesia duncani</name>
    <dbReference type="NCBI Taxonomy" id="323732"/>
    <lineage>
        <taxon>Eukaryota</taxon>
        <taxon>Sar</taxon>
        <taxon>Alveolata</taxon>
        <taxon>Apicomplexa</taxon>
        <taxon>Aconoidasida</taxon>
        <taxon>Piroplasmida</taxon>
        <taxon>Babesiidae</taxon>
        <taxon>Babesia</taxon>
    </lineage>
</organism>
<dbReference type="CDD" id="cd05168">
    <property type="entry name" value="PI4Kc_III_beta"/>
    <property type="match status" value="1"/>
</dbReference>
<feature type="compositionally biased region" description="Polar residues" evidence="5">
    <location>
        <begin position="138"/>
        <end position="158"/>
    </location>
</feature>
<dbReference type="GO" id="GO:0004430">
    <property type="term" value="F:1-phosphatidylinositol 4-kinase activity"/>
    <property type="evidence" value="ECO:0007669"/>
    <property type="project" value="UniProtKB-EC"/>
</dbReference>
<dbReference type="Proteomes" id="UP001214638">
    <property type="component" value="Unassembled WGS sequence"/>
</dbReference>
<dbReference type="InterPro" id="IPR036940">
    <property type="entry name" value="PI3/4_kinase_cat_sf"/>
</dbReference>
<dbReference type="AlphaFoldDB" id="A0AAD9UP52"/>
<evidence type="ECO:0000313" key="9">
    <source>
        <dbReference type="Proteomes" id="UP001214638"/>
    </source>
</evidence>
<dbReference type="PROSITE" id="PS00916">
    <property type="entry name" value="PI3_4_KINASE_2"/>
    <property type="match status" value="1"/>
</dbReference>